<accession>A0ABU1M1H6</accession>
<dbReference type="PROSITE" id="PS00455">
    <property type="entry name" value="AMP_BINDING"/>
    <property type="match status" value="1"/>
</dbReference>
<dbReference type="InterPro" id="IPR042099">
    <property type="entry name" value="ANL_N_sf"/>
</dbReference>
<dbReference type="PANTHER" id="PTHR43201">
    <property type="entry name" value="ACYL-COA SYNTHETASE"/>
    <property type="match status" value="1"/>
</dbReference>
<dbReference type="InterPro" id="IPR045851">
    <property type="entry name" value="AMP-bd_C_sf"/>
</dbReference>
<proteinExistence type="inferred from homology"/>
<comment type="caution">
    <text evidence="3">The sequence shown here is derived from an EMBL/GenBank/DDBJ whole genome shotgun (WGS) entry which is preliminary data.</text>
</comment>
<dbReference type="Pfam" id="PF00501">
    <property type="entry name" value="AMP-binding"/>
    <property type="match status" value="1"/>
</dbReference>
<dbReference type="Proteomes" id="UP001264340">
    <property type="component" value="Unassembled WGS sequence"/>
</dbReference>
<keyword evidence="3" id="KW-0436">Ligase</keyword>
<dbReference type="Gene3D" id="3.30.300.30">
    <property type="match status" value="1"/>
</dbReference>
<comment type="similarity">
    <text evidence="1">Belongs to the ATP-dependent AMP-binding enzyme family.</text>
</comment>
<dbReference type="EMBL" id="JAVDRP010000025">
    <property type="protein sequence ID" value="MDR6412843.1"/>
    <property type="molecule type" value="Genomic_DNA"/>
</dbReference>
<dbReference type="SUPFAM" id="SSF56801">
    <property type="entry name" value="Acetyl-CoA synthetase-like"/>
    <property type="match status" value="1"/>
</dbReference>
<organism evidence="3 4">
    <name type="scientific">Paraburkholderia terricola</name>
    <dbReference type="NCBI Taxonomy" id="169427"/>
    <lineage>
        <taxon>Bacteria</taxon>
        <taxon>Pseudomonadati</taxon>
        <taxon>Pseudomonadota</taxon>
        <taxon>Betaproteobacteria</taxon>
        <taxon>Burkholderiales</taxon>
        <taxon>Burkholderiaceae</taxon>
        <taxon>Paraburkholderia</taxon>
    </lineage>
</organism>
<evidence type="ECO:0000313" key="4">
    <source>
        <dbReference type="Proteomes" id="UP001264340"/>
    </source>
</evidence>
<feature type="domain" description="AMP-dependent synthetase/ligase" evidence="2">
    <location>
        <begin position="91"/>
        <end position="255"/>
    </location>
</feature>
<dbReference type="InterPro" id="IPR000873">
    <property type="entry name" value="AMP-dep_synth/lig_dom"/>
</dbReference>
<keyword evidence="4" id="KW-1185">Reference proteome</keyword>
<evidence type="ECO:0000313" key="3">
    <source>
        <dbReference type="EMBL" id="MDR6412843.1"/>
    </source>
</evidence>
<gene>
    <name evidence="3" type="ORF">J2804_006279</name>
</gene>
<evidence type="ECO:0000259" key="2">
    <source>
        <dbReference type="Pfam" id="PF00501"/>
    </source>
</evidence>
<dbReference type="GO" id="GO:0016874">
    <property type="term" value="F:ligase activity"/>
    <property type="evidence" value="ECO:0007669"/>
    <property type="project" value="UniProtKB-KW"/>
</dbReference>
<reference evidence="3 4" key="1">
    <citation type="submission" date="2023-07" db="EMBL/GenBank/DDBJ databases">
        <title>Sorghum-associated microbial communities from plants grown in Nebraska, USA.</title>
        <authorList>
            <person name="Schachtman D."/>
        </authorList>
    </citation>
    <scope>NUCLEOTIDE SEQUENCE [LARGE SCALE GENOMIC DNA]</scope>
    <source>
        <strain evidence="3 4">DS1316</strain>
    </source>
</reference>
<sequence length="424" mass="46341">MSIELDTTVAMGGPVAICCKSQAAFDRAHRWALKQRRTSFLIPLGDWGWVAQMRRDHPTLSILTDTSDDARLSMLAPLTVNALEDFGTLPAFDNLPEQMAVVFTSGSTGAPRPFVKRASALNGELHRVRKALGESVEGALFVSTVPLEHTFGYSFAWWLPRVCGAQVRLERVVTPGQLRIISESSTRPLWIVTTPTHMKHCVELGLRLSNVAGVVCATSPLGTSLARQGAACYGVPITECYGSTETGSIAFRLRRTDEAVEPPWTLLPDATLGETERGYEFSVPYFDQPIVLPDLLKVDGRSFQILGRADDVIKVCGKRHSLSAMNRLIATIPAVADAHYFLPDATSLDETLRPTALVELRAGAQREDVLAALRGTVDDVFLPRPLIVVDRLPRGDSGKLRREDVLDVYCAHIRAQAAATSIDV</sequence>
<dbReference type="PANTHER" id="PTHR43201:SF8">
    <property type="entry name" value="ACYL-COA SYNTHETASE FAMILY MEMBER 3"/>
    <property type="match status" value="1"/>
</dbReference>
<evidence type="ECO:0000256" key="1">
    <source>
        <dbReference type="ARBA" id="ARBA00006432"/>
    </source>
</evidence>
<name>A0ABU1M1H6_9BURK</name>
<protein>
    <submittedName>
        <fullName evidence="3">Acyl-coenzyme A synthetase/AMP-(Fatty) acid ligase</fullName>
    </submittedName>
</protein>
<dbReference type="Gene3D" id="3.40.50.12780">
    <property type="entry name" value="N-terminal domain of ligase-like"/>
    <property type="match status" value="1"/>
</dbReference>
<dbReference type="InterPro" id="IPR020845">
    <property type="entry name" value="AMP-binding_CS"/>
</dbReference>
<dbReference type="RefSeq" id="WP_310127162.1">
    <property type="nucleotide sequence ID" value="NZ_JAVDQV010000021.1"/>
</dbReference>